<gene>
    <name evidence="3" type="ORF">ALTATR162_LOCUS10461</name>
</gene>
<accession>A0A8J2IK35</accession>
<dbReference type="GeneID" id="67010625"/>
<keyword evidence="4" id="KW-1185">Reference proteome</keyword>
<proteinExistence type="predicted"/>
<organism evidence="3 4">
    <name type="scientific">Alternaria atra</name>
    <dbReference type="NCBI Taxonomy" id="119953"/>
    <lineage>
        <taxon>Eukaryota</taxon>
        <taxon>Fungi</taxon>
        <taxon>Dikarya</taxon>
        <taxon>Ascomycota</taxon>
        <taxon>Pezizomycotina</taxon>
        <taxon>Dothideomycetes</taxon>
        <taxon>Pleosporomycetidae</taxon>
        <taxon>Pleosporales</taxon>
        <taxon>Pleosporineae</taxon>
        <taxon>Pleosporaceae</taxon>
        <taxon>Alternaria</taxon>
        <taxon>Alternaria sect. Ulocladioides</taxon>
    </lineage>
</organism>
<keyword evidence="2" id="KW-0732">Signal</keyword>
<comment type="caution">
    <text evidence="3">The sequence shown here is derived from an EMBL/GenBank/DDBJ whole genome shotgun (WGS) entry which is preliminary data.</text>
</comment>
<evidence type="ECO:0000256" key="2">
    <source>
        <dbReference type="SAM" id="SignalP"/>
    </source>
</evidence>
<name>A0A8J2IK35_9PLEO</name>
<evidence type="ECO:0000313" key="4">
    <source>
        <dbReference type="Proteomes" id="UP000676310"/>
    </source>
</evidence>
<dbReference type="EMBL" id="CAJRGZ010000029">
    <property type="protein sequence ID" value="CAG5183197.1"/>
    <property type="molecule type" value="Genomic_DNA"/>
</dbReference>
<dbReference type="Proteomes" id="UP000676310">
    <property type="component" value="Unassembled WGS sequence"/>
</dbReference>
<protein>
    <submittedName>
        <fullName evidence="3">Uncharacterized protein</fullName>
    </submittedName>
</protein>
<feature type="signal peptide" evidence="2">
    <location>
        <begin position="1"/>
        <end position="18"/>
    </location>
</feature>
<feature type="transmembrane region" description="Helical" evidence="1">
    <location>
        <begin position="156"/>
        <end position="180"/>
    </location>
</feature>
<keyword evidence="1" id="KW-0472">Membrane</keyword>
<dbReference type="RefSeq" id="XP_043174032.1">
    <property type="nucleotide sequence ID" value="XM_043318097.1"/>
</dbReference>
<evidence type="ECO:0000313" key="3">
    <source>
        <dbReference type="EMBL" id="CAG5183197.1"/>
    </source>
</evidence>
<keyword evidence="1" id="KW-0812">Transmembrane</keyword>
<feature type="chain" id="PRO_5035289617" evidence="2">
    <location>
        <begin position="19"/>
        <end position="272"/>
    </location>
</feature>
<dbReference type="AlphaFoldDB" id="A0A8J2IK35"/>
<dbReference type="OrthoDB" id="3676331at2759"/>
<reference evidence="3" key="1">
    <citation type="submission" date="2021-05" db="EMBL/GenBank/DDBJ databases">
        <authorList>
            <person name="Stam R."/>
        </authorList>
    </citation>
    <scope>NUCLEOTIDE SEQUENCE</scope>
    <source>
        <strain evidence="3">CS162</strain>
    </source>
</reference>
<sequence length="272" mass="30196">MILVSLLVMLLSPILIFAKSVPRAEDAKIHSQHTVCLSYQGSNRGVVTFNDPKENDVFDYAIVTKYTTYYPNALVHALVFNRFSTLLLDNDKMCGWRKVKSVYGSLGLDFHNHRGDIYWKYSDSAHISTSNGQTPSQESIDRISRILTDNPPAGDAYMFCAIILAWTTSLLGYILFMILLMTCIRKTDRNANESRDKEVDEGIELASIKAPDTDSLVGTTAAATPLDDVKHVYTSPHPGSLTSNDTTCFDPLPTYSRQGQGCGATFHNVRLS</sequence>
<keyword evidence="1" id="KW-1133">Transmembrane helix</keyword>
<evidence type="ECO:0000256" key="1">
    <source>
        <dbReference type="SAM" id="Phobius"/>
    </source>
</evidence>